<dbReference type="RefSeq" id="XP_013873675.1">
    <property type="nucleotide sequence ID" value="XM_014018221.1"/>
</dbReference>
<dbReference type="GO" id="GO:0046872">
    <property type="term" value="F:metal ion binding"/>
    <property type="evidence" value="ECO:0007669"/>
    <property type="project" value="UniProtKB-KW"/>
</dbReference>
<evidence type="ECO:0000256" key="1">
    <source>
        <dbReference type="ARBA" id="ARBA00022670"/>
    </source>
</evidence>
<evidence type="ECO:0000256" key="3">
    <source>
        <dbReference type="ARBA" id="ARBA00022750"/>
    </source>
</evidence>
<keyword evidence="7" id="KW-0695">RNA-directed DNA polymerase</keyword>
<evidence type="ECO:0000256" key="10">
    <source>
        <dbReference type="ARBA" id="ARBA00023172"/>
    </source>
</evidence>
<dbReference type="GO" id="GO:0003887">
    <property type="term" value="F:DNA-directed DNA polymerase activity"/>
    <property type="evidence" value="ECO:0007669"/>
    <property type="project" value="UniProtKB-KW"/>
</dbReference>
<keyword evidence="3" id="KW-0064">Aspartyl protease</keyword>
<evidence type="ECO:0000256" key="4">
    <source>
        <dbReference type="ARBA" id="ARBA00022801"/>
    </source>
</evidence>
<dbReference type="Gene3D" id="1.10.340.70">
    <property type="match status" value="1"/>
</dbReference>
<evidence type="ECO:0000256" key="5">
    <source>
        <dbReference type="ARBA" id="ARBA00022842"/>
    </source>
</evidence>
<dbReference type="GO" id="GO:0003677">
    <property type="term" value="F:DNA binding"/>
    <property type="evidence" value="ECO:0007669"/>
    <property type="project" value="UniProtKB-KW"/>
</dbReference>
<evidence type="ECO:0000256" key="7">
    <source>
        <dbReference type="ARBA" id="ARBA00022918"/>
    </source>
</evidence>
<evidence type="ECO:0000256" key="8">
    <source>
        <dbReference type="ARBA" id="ARBA00022932"/>
    </source>
</evidence>
<dbReference type="GO" id="GO:0006508">
    <property type="term" value="P:proteolysis"/>
    <property type="evidence" value="ECO:0007669"/>
    <property type="project" value="UniProtKB-KW"/>
</dbReference>
<keyword evidence="8" id="KW-0548">Nucleotidyltransferase</keyword>
<dbReference type="GO" id="GO:0006310">
    <property type="term" value="P:DNA recombination"/>
    <property type="evidence" value="ECO:0007669"/>
    <property type="project" value="UniProtKB-KW"/>
</dbReference>
<dbReference type="STRING" id="52670.A0A2I4C103"/>
<dbReference type="InterPro" id="IPR041588">
    <property type="entry name" value="Integrase_H2C2"/>
</dbReference>
<dbReference type="PANTHER" id="PTHR37984:SF5">
    <property type="entry name" value="PROTEIN NYNRIN-LIKE"/>
    <property type="match status" value="1"/>
</dbReference>
<dbReference type="GO" id="GO:0003964">
    <property type="term" value="F:RNA-directed DNA polymerase activity"/>
    <property type="evidence" value="ECO:0007669"/>
    <property type="project" value="UniProtKB-KW"/>
</dbReference>
<keyword evidence="10" id="KW-0233">DNA recombination</keyword>
<dbReference type="GeneID" id="106524420"/>
<dbReference type="Proteomes" id="UP000192220">
    <property type="component" value="Unplaced"/>
</dbReference>
<keyword evidence="6" id="KW-0229">DNA integration</keyword>
<accession>A0A2I4C103</accession>
<name>A0A2I4C103_AUSLI</name>
<evidence type="ECO:0000256" key="11">
    <source>
        <dbReference type="ARBA" id="ARBA00039658"/>
    </source>
</evidence>
<reference evidence="15" key="1">
    <citation type="submission" date="2025-08" db="UniProtKB">
        <authorList>
            <consortium name="RefSeq"/>
        </authorList>
    </citation>
    <scope>IDENTIFICATION</scope>
</reference>
<dbReference type="GO" id="GO:0015074">
    <property type="term" value="P:DNA integration"/>
    <property type="evidence" value="ECO:0007669"/>
    <property type="project" value="UniProtKB-KW"/>
</dbReference>
<evidence type="ECO:0000256" key="6">
    <source>
        <dbReference type="ARBA" id="ARBA00022908"/>
    </source>
</evidence>
<dbReference type="PANTHER" id="PTHR37984">
    <property type="entry name" value="PROTEIN CBG26694"/>
    <property type="match status" value="1"/>
</dbReference>
<keyword evidence="9" id="KW-0238">DNA-binding</keyword>
<dbReference type="InterPro" id="IPR056924">
    <property type="entry name" value="SH3_Tf2-1"/>
</dbReference>
<keyword evidence="4" id="KW-0378">Hydrolase</keyword>
<keyword evidence="8" id="KW-0808">Transferase</keyword>
<keyword evidence="1" id="KW-0645">Protease</keyword>
<dbReference type="InParanoid" id="A0A2I4C103"/>
<feature type="domain" description="Integrase zinc-binding" evidence="12">
    <location>
        <begin position="29"/>
        <end position="87"/>
    </location>
</feature>
<gene>
    <name evidence="15" type="primary">LOC106524420</name>
</gene>
<organism evidence="14 15">
    <name type="scientific">Austrofundulus limnaeus</name>
    <name type="common">Annual killifish</name>
    <dbReference type="NCBI Taxonomy" id="52670"/>
    <lineage>
        <taxon>Eukaryota</taxon>
        <taxon>Metazoa</taxon>
        <taxon>Chordata</taxon>
        <taxon>Craniata</taxon>
        <taxon>Vertebrata</taxon>
        <taxon>Euteleostomi</taxon>
        <taxon>Actinopterygii</taxon>
        <taxon>Neopterygii</taxon>
        <taxon>Teleostei</taxon>
        <taxon>Neoteleostei</taxon>
        <taxon>Acanthomorphata</taxon>
        <taxon>Ovalentaria</taxon>
        <taxon>Atherinomorphae</taxon>
        <taxon>Cyprinodontiformes</taxon>
        <taxon>Rivulidae</taxon>
        <taxon>Austrofundulus</taxon>
    </lineage>
</organism>
<dbReference type="FunFam" id="1.10.340.70:FF:000001">
    <property type="entry name" value="Retrovirus-related Pol polyprotein from transposon gypsy-like Protein"/>
    <property type="match status" value="1"/>
</dbReference>
<protein>
    <recommendedName>
        <fullName evidence="11">Gypsy retrotransposon integrase-like protein 1</fullName>
    </recommendedName>
</protein>
<evidence type="ECO:0000256" key="9">
    <source>
        <dbReference type="ARBA" id="ARBA00023125"/>
    </source>
</evidence>
<keyword evidence="5" id="KW-0460">Magnesium</keyword>
<evidence type="ECO:0000313" key="15">
    <source>
        <dbReference type="RefSeq" id="XP_013873675.1"/>
    </source>
</evidence>
<sequence>MRWEIEEEVRATQLTEPDPGTGPQNSLFVPSTMRTKVLTWLHTAKFSCHPGINRMLTLTKRHFWWPTLYQDVKKFVSACSICAQYKNTHRPPAGLLHPLPIPGRPWSHIALDFITGLPPSGGFLSSPQCLCLSPFEASVGFLPPLFPSQESEITVPSVQHHLQRCRRAWRQTREALFRNKEQNRRLADKHRTSAPQYVVGQKVWLSTRNIPLKEQSKKLAPRFIGPYPITKIINPTSVKLQLPSSTRIHPTFHVSQLKVFVESPLNPHPNLPPAPASLMTTLHTLFDES</sequence>
<evidence type="ECO:0000259" key="12">
    <source>
        <dbReference type="Pfam" id="PF17921"/>
    </source>
</evidence>
<feature type="domain" description="Tf2-1-like SH3-like" evidence="13">
    <location>
        <begin position="200"/>
        <end position="260"/>
    </location>
</feature>
<dbReference type="Pfam" id="PF17921">
    <property type="entry name" value="Integrase_H2C2"/>
    <property type="match status" value="1"/>
</dbReference>
<evidence type="ECO:0000256" key="2">
    <source>
        <dbReference type="ARBA" id="ARBA00022723"/>
    </source>
</evidence>
<dbReference type="OrthoDB" id="1430630at2759"/>
<dbReference type="InterPro" id="IPR050951">
    <property type="entry name" value="Retrovirus_Pol_polyprotein"/>
</dbReference>
<dbReference type="AlphaFoldDB" id="A0A2I4C103"/>
<dbReference type="Pfam" id="PF24626">
    <property type="entry name" value="SH3_Tf2-1"/>
    <property type="match status" value="1"/>
</dbReference>
<evidence type="ECO:0000313" key="14">
    <source>
        <dbReference type="Proteomes" id="UP000192220"/>
    </source>
</evidence>
<keyword evidence="2" id="KW-0479">Metal-binding</keyword>
<proteinExistence type="predicted"/>
<keyword evidence="8" id="KW-0239">DNA-directed DNA polymerase</keyword>
<keyword evidence="14" id="KW-1185">Reference proteome</keyword>
<dbReference type="KEGG" id="alim:106524420"/>
<evidence type="ECO:0000259" key="13">
    <source>
        <dbReference type="Pfam" id="PF24626"/>
    </source>
</evidence>
<dbReference type="GO" id="GO:0004190">
    <property type="term" value="F:aspartic-type endopeptidase activity"/>
    <property type="evidence" value="ECO:0007669"/>
    <property type="project" value="UniProtKB-KW"/>
</dbReference>